<feature type="region of interest" description="Disordered" evidence="5">
    <location>
        <begin position="155"/>
        <end position="177"/>
    </location>
</feature>
<dbReference type="Pfam" id="PF10208">
    <property type="entry name" value="ARMET_C"/>
    <property type="match status" value="1"/>
</dbReference>
<feature type="domain" description="MYND-type" evidence="6">
    <location>
        <begin position="911"/>
        <end position="954"/>
    </location>
</feature>
<dbReference type="Gene3D" id="6.10.140.2220">
    <property type="match status" value="1"/>
</dbReference>
<dbReference type="EMBL" id="PGGS01000114">
    <property type="protein sequence ID" value="PNH08849.1"/>
    <property type="molecule type" value="Genomic_DNA"/>
</dbReference>
<proteinExistence type="predicted"/>
<evidence type="ECO:0000256" key="3">
    <source>
        <dbReference type="ARBA" id="ARBA00022833"/>
    </source>
</evidence>
<accession>A0A2J8A8J6</accession>
<dbReference type="Gene3D" id="1.10.720.30">
    <property type="entry name" value="SAP domain"/>
    <property type="match status" value="1"/>
</dbReference>
<dbReference type="InterPro" id="IPR036361">
    <property type="entry name" value="SAP_dom_sf"/>
</dbReference>
<evidence type="ECO:0000256" key="2">
    <source>
        <dbReference type="ARBA" id="ARBA00022771"/>
    </source>
</evidence>
<dbReference type="SUPFAM" id="SSF68906">
    <property type="entry name" value="SAP domain"/>
    <property type="match status" value="1"/>
</dbReference>
<dbReference type="InterPro" id="IPR019345">
    <property type="entry name" value="ARMET_C"/>
</dbReference>
<keyword evidence="1" id="KW-0479">Metal-binding</keyword>
<dbReference type="Pfam" id="PF01753">
    <property type="entry name" value="zf-MYND"/>
    <property type="match status" value="1"/>
</dbReference>
<evidence type="ECO:0000256" key="1">
    <source>
        <dbReference type="ARBA" id="ARBA00022723"/>
    </source>
</evidence>
<gene>
    <name evidence="7" type="ORF">TSOC_004574</name>
</gene>
<keyword evidence="8" id="KW-1185">Reference proteome</keyword>
<evidence type="ECO:0000313" key="7">
    <source>
        <dbReference type="EMBL" id="PNH08849.1"/>
    </source>
</evidence>
<evidence type="ECO:0000259" key="6">
    <source>
        <dbReference type="PROSITE" id="PS50865"/>
    </source>
</evidence>
<comment type="caution">
    <text evidence="7">The sequence shown here is derived from an EMBL/GenBank/DDBJ whole genome shotgun (WGS) entry which is preliminary data.</text>
</comment>
<keyword evidence="2 4" id="KW-0863">Zinc-finger</keyword>
<dbReference type="PROSITE" id="PS50865">
    <property type="entry name" value="ZF_MYND_2"/>
    <property type="match status" value="1"/>
</dbReference>
<protein>
    <recommendedName>
        <fullName evidence="6">MYND-type domain-containing protein</fullName>
    </recommendedName>
</protein>
<evidence type="ECO:0000313" key="8">
    <source>
        <dbReference type="Proteomes" id="UP000236333"/>
    </source>
</evidence>
<organism evidence="7 8">
    <name type="scientific">Tetrabaena socialis</name>
    <dbReference type="NCBI Taxonomy" id="47790"/>
    <lineage>
        <taxon>Eukaryota</taxon>
        <taxon>Viridiplantae</taxon>
        <taxon>Chlorophyta</taxon>
        <taxon>core chlorophytes</taxon>
        <taxon>Chlorophyceae</taxon>
        <taxon>CS clade</taxon>
        <taxon>Chlamydomonadales</taxon>
        <taxon>Tetrabaenaceae</taxon>
        <taxon>Tetrabaena</taxon>
    </lineage>
</organism>
<evidence type="ECO:0000256" key="5">
    <source>
        <dbReference type="SAM" id="MobiDB-lite"/>
    </source>
</evidence>
<dbReference type="InterPro" id="IPR002893">
    <property type="entry name" value="Znf_MYND"/>
</dbReference>
<dbReference type="OrthoDB" id="548071at2759"/>
<feature type="compositionally biased region" description="Low complexity" evidence="5">
    <location>
        <begin position="162"/>
        <end position="177"/>
    </location>
</feature>
<dbReference type="SUPFAM" id="SSF144232">
    <property type="entry name" value="HIT/MYND zinc finger-like"/>
    <property type="match status" value="1"/>
</dbReference>
<name>A0A2J8A8J6_9CHLO</name>
<dbReference type="Proteomes" id="UP000236333">
    <property type="component" value="Unassembled WGS sequence"/>
</dbReference>
<dbReference type="GO" id="GO:0008270">
    <property type="term" value="F:zinc ion binding"/>
    <property type="evidence" value="ECO:0007669"/>
    <property type="project" value="UniProtKB-KW"/>
</dbReference>
<sequence length="1042" mass="107085">MPVLPIAGGGRADLFVQYELVPHASRLLQRVVDRYAAIQASGGAEGLSATTRRGLVDGDPLLQTLEWSGRVLGPTLEQAAELVHAAGMRTKPYDRLPAAVRRLVEQLGALPTLQALADAVRLVANEALPAVTAAKAAAAGSGMCTLQAATQSARSGSDRPACETAPTTGTTAATPSSPAAHMSPYYLPSCMLLRAAAGCLALPCIEAAVVQAAGAGAAATAASRRQLLSCKVSGVLGALCAAVLAAPTVADLPADLTLVGEAPGNMLQAQLHLHTYLCKVALHQQSTLPALASELLAAPEVARLRWMGLEQLAALGIEEAAGGVSTARAGWLLLNRRLLEHESKARFGSSMSMGVVFSNVVDAAIMPVEHAWPSPDTAAPPGRASSWQCLATLAAPIARAMCAEAEALASQSPPNPSLRGLHHSLQRLSNVVHSVISRAPESEKHAALPDTLEAFGWVLCAASAPWGLASGGANPVIKVVHKVNALFVEASRLPPTTLEACARQLLPTGLLRTLDFVIRQEMVGSSGMPDSSIVTPCSGVLIALLVPIMRARLESCRAGGGRGGEGGGGPLWHPQDELGAVVTLAKLVRREAAAAAVRLAAVGAGPQSAAQPGRQHLEDMCAWGTMLCCVTAGDISSPTSGLVALIADLPSPPLPASGGAGVTTADPRPQSPAAQSAERVRVAVLETITLCNRTLLQLLEVYCDSFTVYMGSRKFACALLGTTTDRLLEVMLMAPASLLISRIQSSAPVDLLAAQPQRLLAALGRMLAGAAAAAAAAAGRPANSTVSPVWLAVTELAACVPRSIGRMAMEEQLVGAVAGWLTAGSELDVGVLASAVGAWNPGAALTFDLLQFTAASGDHALLAAAARSCLQVDLPVCQAWKPVRAAAAAGGLGGAPLWPPRVLRLCGNPSCCNLGGGDVEADLRLQQCSGCRVLRYCGAACQREHWRQGHKAECAAVAAGRSVGVFAPSSMPAPAVALDVAGGSRAAGPGTGRAEPAAGRWSLEELMAMRPRELKAILAERGVDCSDCVEKADLARRVLERC</sequence>
<evidence type="ECO:0000256" key="4">
    <source>
        <dbReference type="PROSITE-ProRule" id="PRU00134"/>
    </source>
</evidence>
<dbReference type="AlphaFoldDB" id="A0A2J8A8J6"/>
<keyword evidence="3" id="KW-0862">Zinc</keyword>
<reference evidence="7 8" key="1">
    <citation type="journal article" date="2017" name="Mol. Biol. Evol.">
        <title>The 4-celled Tetrabaena socialis nuclear genome reveals the essential components for genetic control of cell number at the origin of multicellularity in the volvocine lineage.</title>
        <authorList>
            <person name="Featherston J."/>
            <person name="Arakaki Y."/>
            <person name="Hanschen E.R."/>
            <person name="Ferris P.J."/>
            <person name="Michod R.E."/>
            <person name="Olson B.J.S.C."/>
            <person name="Nozaki H."/>
            <person name="Durand P.M."/>
        </authorList>
    </citation>
    <scope>NUCLEOTIDE SEQUENCE [LARGE SCALE GENOMIC DNA]</scope>
    <source>
        <strain evidence="7 8">NIES-571</strain>
    </source>
</reference>
<feature type="region of interest" description="Disordered" evidence="5">
    <location>
        <begin position="656"/>
        <end position="675"/>
    </location>
</feature>